<gene>
    <name evidence="1" type="ORF">PDIGIT_LOCUS8389</name>
</gene>
<dbReference type="AlphaFoldDB" id="A0A9W4UHA0"/>
<comment type="caution">
    <text evidence="1">The sequence shown here is derived from an EMBL/GenBank/DDBJ whole genome shotgun (WGS) entry which is preliminary data.</text>
</comment>
<proteinExistence type="predicted"/>
<dbReference type="EMBL" id="CAOQHR010000005">
    <property type="protein sequence ID" value="CAI6335309.1"/>
    <property type="molecule type" value="Genomic_DNA"/>
</dbReference>
<organism evidence="1 2">
    <name type="scientific">Periconia digitata</name>
    <dbReference type="NCBI Taxonomy" id="1303443"/>
    <lineage>
        <taxon>Eukaryota</taxon>
        <taxon>Fungi</taxon>
        <taxon>Dikarya</taxon>
        <taxon>Ascomycota</taxon>
        <taxon>Pezizomycotina</taxon>
        <taxon>Dothideomycetes</taxon>
        <taxon>Pleosporomycetidae</taxon>
        <taxon>Pleosporales</taxon>
        <taxon>Massarineae</taxon>
        <taxon>Periconiaceae</taxon>
        <taxon>Periconia</taxon>
    </lineage>
</organism>
<reference evidence="1" key="1">
    <citation type="submission" date="2023-01" db="EMBL/GenBank/DDBJ databases">
        <authorList>
            <person name="Van Ghelder C."/>
            <person name="Rancurel C."/>
        </authorList>
    </citation>
    <scope>NUCLEOTIDE SEQUENCE</scope>
    <source>
        <strain evidence="1">CNCM I-4278</strain>
    </source>
</reference>
<protein>
    <submittedName>
        <fullName evidence="1">Uncharacterized protein</fullName>
    </submittedName>
</protein>
<evidence type="ECO:0000313" key="1">
    <source>
        <dbReference type="EMBL" id="CAI6335309.1"/>
    </source>
</evidence>
<accession>A0A9W4UHA0</accession>
<dbReference type="Proteomes" id="UP001152607">
    <property type="component" value="Unassembled WGS sequence"/>
</dbReference>
<name>A0A9W4UHA0_9PLEO</name>
<keyword evidence="2" id="KW-1185">Reference proteome</keyword>
<evidence type="ECO:0000313" key="2">
    <source>
        <dbReference type="Proteomes" id="UP001152607"/>
    </source>
</evidence>
<sequence>MYMVADDVAQMTTTILETRCGFYVAYLPTPRFKPTSRIYGISTTENAALNHTVAPPLKQHSCLSLTATSVDRAGSLCSNY</sequence>